<dbReference type="EMBL" id="LNYL01000016">
    <property type="protein sequence ID" value="KTD30441.1"/>
    <property type="molecule type" value="Genomic_DNA"/>
</dbReference>
<comment type="caution">
    <text evidence="1">The sequence shown here is derived from an EMBL/GenBank/DDBJ whole genome shotgun (WGS) entry which is preliminary data.</text>
</comment>
<accession>A0A0W0WDN1</accession>
<name>A0A0W0WDN1_9GAMM</name>
<proteinExistence type="predicted"/>
<reference evidence="1 2" key="1">
    <citation type="submission" date="2015-11" db="EMBL/GenBank/DDBJ databases">
        <title>Genomic analysis of 38 Legionella species identifies large and diverse effector repertoires.</title>
        <authorList>
            <person name="Burstein D."/>
            <person name="Amaro F."/>
            <person name="Zusman T."/>
            <person name="Lifshitz Z."/>
            <person name="Cohen O."/>
            <person name="Gilbert J.A."/>
            <person name="Pupko T."/>
            <person name="Shuman H.A."/>
            <person name="Segal G."/>
        </authorList>
    </citation>
    <scope>NUCLEOTIDE SEQUENCE [LARGE SCALE GENOMIC DNA]</scope>
    <source>
        <strain evidence="1 2">PX-1-G2-E2</strain>
    </source>
</reference>
<dbReference type="AlphaFoldDB" id="A0A0W0WDN1"/>
<protein>
    <submittedName>
        <fullName evidence="1">Uncharacterized protein</fullName>
    </submittedName>
</protein>
<dbReference type="Proteomes" id="UP000054908">
    <property type="component" value="Unassembled WGS sequence"/>
</dbReference>
<dbReference type="PATRIC" id="fig|466.6.peg.675"/>
<organism evidence="1 2">
    <name type="scientific">Legionella maceachernii</name>
    <dbReference type="NCBI Taxonomy" id="466"/>
    <lineage>
        <taxon>Bacteria</taxon>
        <taxon>Pseudomonadati</taxon>
        <taxon>Pseudomonadota</taxon>
        <taxon>Gammaproteobacteria</taxon>
        <taxon>Legionellales</taxon>
        <taxon>Legionellaceae</taxon>
        <taxon>Legionella</taxon>
    </lineage>
</organism>
<gene>
    <name evidence="1" type="ORF">Lmac_0625</name>
</gene>
<dbReference type="RefSeq" id="WP_058451448.1">
    <property type="nucleotide sequence ID" value="NZ_CAAAIB010000007.1"/>
</dbReference>
<evidence type="ECO:0000313" key="1">
    <source>
        <dbReference type="EMBL" id="KTD30441.1"/>
    </source>
</evidence>
<keyword evidence="2" id="KW-1185">Reference proteome</keyword>
<sequence>MPVNREAPLRLFHNGEKITDATILGTYHQEGKADSSKHFVLKLHSIRIAYFIKARKSLTVLEGFSTPRSTDDLPKAQQKRLMQEASQQPNSLGCSAHTLFQPPNQHKNPMGPLAGEGRLLQQGDLLSRRWIEAYHVLEQALLTMTNSTNEASFTC</sequence>
<evidence type="ECO:0000313" key="2">
    <source>
        <dbReference type="Proteomes" id="UP000054908"/>
    </source>
</evidence>